<dbReference type="GO" id="GO:0003908">
    <property type="term" value="F:methylated-DNA-[protein]-cysteine S-methyltransferase activity"/>
    <property type="evidence" value="ECO:0007669"/>
    <property type="project" value="UniProtKB-UniRule"/>
</dbReference>
<reference evidence="12 13" key="1">
    <citation type="submission" date="2013-07" db="EMBL/GenBank/DDBJ databases">
        <title>Completed genome of Sphingomonas sanxanigenens NX02.</title>
        <authorList>
            <person name="Ma T."/>
            <person name="Huang H."/>
            <person name="Wu M."/>
            <person name="Li X."/>
            <person name="Li G."/>
        </authorList>
    </citation>
    <scope>NUCLEOTIDE SEQUENCE [LARGE SCALE GENOMIC DNA]</scope>
    <source>
        <strain evidence="12 13">NX02</strain>
    </source>
</reference>
<feature type="domain" description="Methylguanine DNA methyltransferase ribonuclease-like" evidence="11">
    <location>
        <begin position="38"/>
        <end position="113"/>
    </location>
</feature>
<dbReference type="Gene3D" id="1.10.10.10">
    <property type="entry name" value="Winged helix-like DNA-binding domain superfamily/Winged helix DNA-binding domain"/>
    <property type="match status" value="1"/>
</dbReference>
<dbReference type="SUPFAM" id="SSF46767">
    <property type="entry name" value="Methylated DNA-protein cysteine methyltransferase, C-terminal domain"/>
    <property type="match status" value="1"/>
</dbReference>
<evidence type="ECO:0000256" key="3">
    <source>
        <dbReference type="ARBA" id="ARBA00022490"/>
    </source>
</evidence>
<dbReference type="InterPro" id="IPR001497">
    <property type="entry name" value="MethylDNA_cys_MeTrfase_AS"/>
</dbReference>
<dbReference type="HOGENOM" id="CLU_000445_52_2_5"/>
<dbReference type="EC" id="2.1.1.63" evidence="9"/>
<dbReference type="GO" id="GO:0005737">
    <property type="term" value="C:cytoplasm"/>
    <property type="evidence" value="ECO:0007669"/>
    <property type="project" value="UniProtKB-SubCell"/>
</dbReference>
<keyword evidence="13" id="KW-1185">Reference proteome</keyword>
<keyword evidence="6 9" id="KW-0227">DNA damage</keyword>
<evidence type="ECO:0000256" key="6">
    <source>
        <dbReference type="ARBA" id="ARBA00022763"/>
    </source>
</evidence>
<evidence type="ECO:0000259" key="10">
    <source>
        <dbReference type="Pfam" id="PF01035"/>
    </source>
</evidence>
<evidence type="ECO:0000256" key="8">
    <source>
        <dbReference type="ARBA" id="ARBA00049348"/>
    </source>
</evidence>
<evidence type="ECO:0000313" key="13">
    <source>
        <dbReference type="Proteomes" id="UP000018851"/>
    </source>
</evidence>
<dbReference type="HAMAP" id="MF_00772">
    <property type="entry name" value="OGT"/>
    <property type="match status" value="1"/>
</dbReference>
<comment type="miscellaneous">
    <text evidence="9">This enzyme catalyzes only one turnover and therefore is not strictly catalytic. According to one definition, an enzyme is a biocatalyst that acts repeatedly and over many reaction cycles.</text>
</comment>
<evidence type="ECO:0000256" key="7">
    <source>
        <dbReference type="ARBA" id="ARBA00023204"/>
    </source>
</evidence>
<dbReference type="RefSeq" id="WP_025291771.1">
    <property type="nucleotide sequence ID" value="NZ_CP006644.1"/>
</dbReference>
<evidence type="ECO:0000259" key="11">
    <source>
        <dbReference type="Pfam" id="PF02870"/>
    </source>
</evidence>
<dbReference type="GO" id="GO:0006307">
    <property type="term" value="P:DNA alkylation repair"/>
    <property type="evidence" value="ECO:0007669"/>
    <property type="project" value="UniProtKB-UniRule"/>
</dbReference>
<comment type="similarity">
    <text evidence="2 9">Belongs to the MGMT family.</text>
</comment>
<comment type="catalytic activity">
    <reaction evidence="1 9">
        <text>a 4-O-methyl-thymidine in DNA + L-cysteinyl-[protein] = a thymidine in DNA + S-methyl-L-cysteinyl-[protein]</text>
        <dbReference type="Rhea" id="RHEA:53428"/>
        <dbReference type="Rhea" id="RHEA-COMP:10131"/>
        <dbReference type="Rhea" id="RHEA-COMP:10132"/>
        <dbReference type="Rhea" id="RHEA-COMP:13555"/>
        <dbReference type="Rhea" id="RHEA-COMP:13556"/>
        <dbReference type="ChEBI" id="CHEBI:29950"/>
        <dbReference type="ChEBI" id="CHEBI:82612"/>
        <dbReference type="ChEBI" id="CHEBI:137386"/>
        <dbReference type="ChEBI" id="CHEBI:137387"/>
        <dbReference type="EC" id="2.1.1.63"/>
    </reaction>
</comment>
<dbReference type="Proteomes" id="UP000018851">
    <property type="component" value="Chromosome"/>
</dbReference>
<dbReference type="EMBL" id="CP006644">
    <property type="protein sequence ID" value="AHE53515.1"/>
    <property type="molecule type" value="Genomic_DNA"/>
</dbReference>
<dbReference type="InterPro" id="IPR036217">
    <property type="entry name" value="MethylDNA_cys_MeTrfase_DNAb"/>
</dbReference>
<keyword evidence="5 9" id="KW-0808">Transferase</keyword>
<evidence type="ECO:0000256" key="2">
    <source>
        <dbReference type="ARBA" id="ARBA00008711"/>
    </source>
</evidence>
<dbReference type="InterPro" id="IPR036388">
    <property type="entry name" value="WH-like_DNA-bd_sf"/>
</dbReference>
<dbReference type="PATRIC" id="fig|1123269.5.peg.1758"/>
<dbReference type="Gene3D" id="3.30.160.70">
    <property type="entry name" value="Methylated DNA-protein cysteine methyltransferase domain"/>
    <property type="match status" value="1"/>
</dbReference>
<dbReference type="AlphaFoldDB" id="W0ACY4"/>
<dbReference type="InterPro" id="IPR036631">
    <property type="entry name" value="MGMT_N_sf"/>
</dbReference>
<comment type="function">
    <text evidence="9">Involved in the cellular defense against the biological effects of O6-methylguanine (O6-MeG) and O4-methylthymine (O4-MeT) in DNA. Repairs the methylated nucleobase in DNA by stoichiometrically transferring the methyl group to a cysteine residue in the enzyme. This is a suicide reaction: the enzyme is irreversibly inactivated.</text>
</comment>
<evidence type="ECO:0000256" key="5">
    <source>
        <dbReference type="ARBA" id="ARBA00022679"/>
    </source>
</evidence>
<dbReference type="Pfam" id="PF02870">
    <property type="entry name" value="Methyltransf_1N"/>
    <property type="match status" value="1"/>
</dbReference>
<feature type="active site" description="Nucleophile; methyl group acceptor" evidence="9">
    <location>
        <position position="169"/>
    </location>
</feature>
<protein>
    <recommendedName>
        <fullName evidence="9">Methylated-DNA--protein-cysteine methyltransferase</fullName>
        <ecNumber evidence="9">2.1.1.63</ecNumber>
    </recommendedName>
    <alternativeName>
        <fullName evidence="9">6-O-methylguanine-DNA methyltransferase</fullName>
        <shortName evidence="9">MGMT</shortName>
    </alternativeName>
    <alternativeName>
        <fullName evidence="9">O-6-methylguanine-DNA-alkyltransferase</fullName>
    </alternativeName>
</protein>
<comment type="subcellular location">
    <subcellularLocation>
        <location evidence="9">Cytoplasm</location>
    </subcellularLocation>
</comment>
<dbReference type="eggNOG" id="COG0350">
    <property type="taxonomic scope" value="Bacteria"/>
</dbReference>
<keyword evidence="4 9" id="KW-0489">Methyltransferase</keyword>
<evidence type="ECO:0000313" key="12">
    <source>
        <dbReference type="EMBL" id="AHE53515.1"/>
    </source>
</evidence>
<dbReference type="NCBIfam" id="TIGR00589">
    <property type="entry name" value="ogt"/>
    <property type="match status" value="1"/>
</dbReference>
<keyword evidence="3 9" id="KW-0963">Cytoplasm</keyword>
<dbReference type="PROSITE" id="PS00374">
    <property type="entry name" value="MGMT"/>
    <property type="match status" value="1"/>
</dbReference>
<dbReference type="GO" id="GO:0032259">
    <property type="term" value="P:methylation"/>
    <property type="evidence" value="ECO:0007669"/>
    <property type="project" value="UniProtKB-KW"/>
</dbReference>
<dbReference type="PANTHER" id="PTHR10815">
    <property type="entry name" value="METHYLATED-DNA--PROTEIN-CYSTEINE METHYLTRANSFERASE"/>
    <property type="match status" value="1"/>
</dbReference>
<gene>
    <name evidence="12" type="ORF">NX02_08960</name>
</gene>
<organism evidence="12 13">
    <name type="scientific">Sphingomonas sanxanigenens DSM 19645 = NX02</name>
    <dbReference type="NCBI Taxonomy" id="1123269"/>
    <lineage>
        <taxon>Bacteria</taxon>
        <taxon>Pseudomonadati</taxon>
        <taxon>Pseudomonadota</taxon>
        <taxon>Alphaproteobacteria</taxon>
        <taxon>Sphingomonadales</taxon>
        <taxon>Sphingomonadaceae</taxon>
        <taxon>Sphingomonas</taxon>
    </lineage>
</organism>
<dbReference type="FunFam" id="1.10.10.10:FF:000214">
    <property type="entry name" value="Methylated-DNA--protein-cysteine methyltransferase"/>
    <property type="match status" value="1"/>
</dbReference>
<dbReference type="KEGG" id="ssan:NX02_08960"/>
<evidence type="ECO:0000256" key="4">
    <source>
        <dbReference type="ARBA" id="ARBA00022603"/>
    </source>
</evidence>
<dbReference type="InterPro" id="IPR014048">
    <property type="entry name" value="MethylDNA_cys_MeTrfase_DNA-bd"/>
</dbReference>
<dbReference type="InterPro" id="IPR023546">
    <property type="entry name" value="MGMT"/>
</dbReference>
<dbReference type="Pfam" id="PF01035">
    <property type="entry name" value="DNA_binding_1"/>
    <property type="match status" value="1"/>
</dbReference>
<dbReference type="SUPFAM" id="SSF53155">
    <property type="entry name" value="Methylated DNA-protein cysteine methyltransferase domain"/>
    <property type="match status" value="1"/>
</dbReference>
<keyword evidence="7 9" id="KW-0234">DNA repair</keyword>
<dbReference type="CDD" id="cd06445">
    <property type="entry name" value="ATase"/>
    <property type="match status" value="1"/>
</dbReference>
<dbReference type="STRING" id="1123269.NX02_08960"/>
<feature type="domain" description="Methylated-DNA-[protein]-cysteine S-methyltransferase DNA binding" evidence="10">
    <location>
        <begin position="119"/>
        <end position="197"/>
    </location>
</feature>
<dbReference type="InterPro" id="IPR008332">
    <property type="entry name" value="MethylG_MeTrfase_N"/>
</dbReference>
<comment type="catalytic activity">
    <reaction evidence="8 9">
        <text>a 6-O-methyl-2'-deoxyguanosine in DNA + L-cysteinyl-[protein] = S-methyl-L-cysteinyl-[protein] + a 2'-deoxyguanosine in DNA</text>
        <dbReference type="Rhea" id="RHEA:24000"/>
        <dbReference type="Rhea" id="RHEA-COMP:10131"/>
        <dbReference type="Rhea" id="RHEA-COMP:10132"/>
        <dbReference type="Rhea" id="RHEA-COMP:11367"/>
        <dbReference type="Rhea" id="RHEA-COMP:11368"/>
        <dbReference type="ChEBI" id="CHEBI:29950"/>
        <dbReference type="ChEBI" id="CHEBI:82612"/>
        <dbReference type="ChEBI" id="CHEBI:85445"/>
        <dbReference type="ChEBI" id="CHEBI:85448"/>
        <dbReference type="EC" id="2.1.1.63"/>
    </reaction>
</comment>
<evidence type="ECO:0000256" key="9">
    <source>
        <dbReference type="HAMAP-Rule" id="MF_00772"/>
    </source>
</evidence>
<dbReference type="PANTHER" id="PTHR10815:SF5">
    <property type="entry name" value="METHYLATED-DNA--PROTEIN-CYSTEINE METHYLTRANSFERASE"/>
    <property type="match status" value="1"/>
</dbReference>
<proteinExistence type="inferred from homology"/>
<name>W0ACY4_9SPHN</name>
<sequence length="211" mass="22689">MPLTPDPSAADELTRDAIGRLVRETPRHPKGRAVLKAGWIETPIGGMLAVADEARLHLLEFFGRKVLPAELARLRQTMDSSIDFGEAPPIAMAATELDAYFAGRSAAFETPLATPGSGFTEAVWAELRRIPPGETRTYGALARGMGRPQAVRAVGRANGANPIAIVIPCHRLVGADGALTGYGGGLWRKEWLLRHERSSHFIPVPQPITAT</sequence>
<evidence type="ECO:0000256" key="1">
    <source>
        <dbReference type="ARBA" id="ARBA00001286"/>
    </source>
</evidence>
<accession>W0ACY4</accession>